<dbReference type="OrthoDB" id="3358017at2759"/>
<dbReference type="PANTHER" id="PTHR31465:SF27">
    <property type="entry name" value="DOMAIN PROTEIN, PUTATIVE (AFU_ORTHOLOGUE AFUA_3G01030)-RELATED"/>
    <property type="match status" value="1"/>
</dbReference>
<feature type="transmembrane region" description="Helical" evidence="6">
    <location>
        <begin position="160"/>
        <end position="180"/>
    </location>
</feature>
<dbReference type="EMBL" id="JAGPYM010000002">
    <property type="protein sequence ID" value="KAH6898190.1"/>
    <property type="molecule type" value="Genomic_DNA"/>
</dbReference>
<evidence type="ECO:0000313" key="7">
    <source>
        <dbReference type="EMBL" id="KAH6898190.1"/>
    </source>
</evidence>
<feature type="transmembrane region" description="Helical" evidence="6">
    <location>
        <begin position="119"/>
        <end position="140"/>
    </location>
</feature>
<evidence type="ECO:0000256" key="5">
    <source>
        <dbReference type="SAM" id="MobiDB-lite"/>
    </source>
</evidence>
<feature type="region of interest" description="Disordered" evidence="5">
    <location>
        <begin position="266"/>
        <end position="286"/>
    </location>
</feature>
<protein>
    <submittedName>
        <fullName evidence="7">RTA1 like protein-domain-containing protein</fullName>
    </submittedName>
</protein>
<keyword evidence="2 6" id="KW-0812">Transmembrane</keyword>
<dbReference type="Pfam" id="PF04479">
    <property type="entry name" value="RTA1"/>
    <property type="match status" value="1"/>
</dbReference>
<dbReference type="InterPro" id="IPR007568">
    <property type="entry name" value="RTA1"/>
</dbReference>
<organism evidence="7 8">
    <name type="scientific">Thelonectria olida</name>
    <dbReference type="NCBI Taxonomy" id="1576542"/>
    <lineage>
        <taxon>Eukaryota</taxon>
        <taxon>Fungi</taxon>
        <taxon>Dikarya</taxon>
        <taxon>Ascomycota</taxon>
        <taxon>Pezizomycotina</taxon>
        <taxon>Sordariomycetes</taxon>
        <taxon>Hypocreomycetidae</taxon>
        <taxon>Hypocreales</taxon>
        <taxon>Nectriaceae</taxon>
        <taxon>Thelonectria</taxon>
    </lineage>
</organism>
<evidence type="ECO:0000256" key="1">
    <source>
        <dbReference type="ARBA" id="ARBA00004141"/>
    </source>
</evidence>
<accession>A0A9P9AXW8</accession>
<evidence type="ECO:0000256" key="6">
    <source>
        <dbReference type="SAM" id="Phobius"/>
    </source>
</evidence>
<comment type="subcellular location">
    <subcellularLocation>
        <location evidence="1">Membrane</location>
        <topology evidence="1">Multi-pass membrane protein</topology>
    </subcellularLocation>
</comment>
<dbReference type="PANTHER" id="PTHR31465">
    <property type="entry name" value="PROTEIN RTA1-RELATED"/>
    <property type="match status" value="1"/>
</dbReference>
<evidence type="ECO:0000256" key="3">
    <source>
        <dbReference type="ARBA" id="ARBA00022989"/>
    </source>
</evidence>
<feature type="transmembrane region" description="Helical" evidence="6">
    <location>
        <begin position="45"/>
        <end position="63"/>
    </location>
</feature>
<gene>
    <name evidence="7" type="ORF">B0T10DRAFT_601196</name>
</gene>
<feature type="compositionally biased region" description="Basic and acidic residues" evidence="5">
    <location>
        <begin position="266"/>
        <end position="279"/>
    </location>
</feature>
<comment type="caution">
    <text evidence="7">The sequence shown here is derived from an EMBL/GenBank/DDBJ whole genome shotgun (WGS) entry which is preliminary data.</text>
</comment>
<evidence type="ECO:0000256" key="4">
    <source>
        <dbReference type="ARBA" id="ARBA00023136"/>
    </source>
</evidence>
<proteinExistence type="predicted"/>
<name>A0A9P9AXW8_9HYPO</name>
<evidence type="ECO:0000313" key="8">
    <source>
        <dbReference type="Proteomes" id="UP000777438"/>
    </source>
</evidence>
<evidence type="ECO:0000256" key="2">
    <source>
        <dbReference type="ARBA" id="ARBA00022692"/>
    </source>
</evidence>
<reference evidence="7 8" key="1">
    <citation type="journal article" date="2021" name="Nat. Commun.">
        <title>Genetic determinants of endophytism in the Arabidopsis root mycobiome.</title>
        <authorList>
            <person name="Mesny F."/>
            <person name="Miyauchi S."/>
            <person name="Thiergart T."/>
            <person name="Pickel B."/>
            <person name="Atanasova L."/>
            <person name="Karlsson M."/>
            <person name="Huettel B."/>
            <person name="Barry K.W."/>
            <person name="Haridas S."/>
            <person name="Chen C."/>
            <person name="Bauer D."/>
            <person name="Andreopoulos W."/>
            <person name="Pangilinan J."/>
            <person name="LaButti K."/>
            <person name="Riley R."/>
            <person name="Lipzen A."/>
            <person name="Clum A."/>
            <person name="Drula E."/>
            <person name="Henrissat B."/>
            <person name="Kohler A."/>
            <person name="Grigoriev I.V."/>
            <person name="Martin F.M."/>
            <person name="Hacquard S."/>
        </authorList>
    </citation>
    <scope>NUCLEOTIDE SEQUENCE [LARGE SCALE GENOMIC DNA]</scope>
    <source>
        <strain evidence="7 8">MPI-CAGE-CH-0241</strain>
    </source>
</reference>
<keyword evidence="8" id="KW-1185">Reference proteome</keyword>
<feature type="transmembrane region" description="Helical" evidence="6">
    <location>
        <begin position="12"/>
        <end position="33"/>
    </location>
</feature>
<feature type="transmembrane region" description="Helical" evidence="6">
    <location>
        <begin position="239"/>
        <end position="256"/>
    </location>
</feature>
<keyword evidence="4 6" id="KW-0472">Membrane</keyword>
<sequence>MPTLQTHNGYPLWRYIPSLPAAIVFAAIFGLLTAAHCWRLFRHRMWFCIPFIVGGFFEVIGYAGRAAAYDATGKLIPYVIQSIFLLIAPILFAASLYMTLSRVIRSVHGEAYSMIAPRWLTRIFVFGDVFSFIVQSSGAGLRVQAGSKNSDIDPNLGSNVIVGGLVLQIVIFAIYIVTAVRFHSRFKKDPAAQALDIPWEGSLTMIYLTSTLIILRNIYRVVEYGMGSDGYLLGHEWPTYVFDAALMMLTMMIFFWRYPSQLKTSTDGDSHEMKPRSEQGEGNVVV</sequence>
<dbReference type="Proteomes" id="UP000777438">
    <property type="component" value="Unassembled WGS sequence"/>
</dbReference>
<feature type="transmembrane region" description="Helical" evidence="6">
    <location>
        <begin position="75"/>
        <end position="98"/>
    </location>
</feature>
<dbReference type="AlphaFoldDB" id="A0A9P9AXW8"/>
<keyword evidence="3 6" id="KW-1133">Transmembrane helix</keyword>
<dbReference type="GO" id="GO:0016020">
    <property type="term" value="C:membrane"/>
    <property type="evidence" value="ECO:0007669"/>
    <property type="project" value="UniProtKB-SubCell"/>
</dbReference>
<feature type="transmembrane region" description="Helical" evidence="6">
    <location>
        <begin position="201"/>
        <end position="219"/>
    </location>
</feature>